<dbReference type="RefSeq" id="WP_191719533.1">
    <property type="nucleotide sequence ID" value="NZ_JACSQP010000007.1"/>
</dbReference>
<reference evidence="7 8" key="1">
    <citation type="submission" date="2020-08" db="EMBL/GenBank/DDBJ databases">
        <title>A Genomic Blueprint of the Chicken Gut Microbiome.</title>
        <authorList>
            <person name="Gilroy R."/>
            <person name="Ravi A."/>
            <person name="Getino M."/>
            <person name="Pursley I."/>
            <person name="Horton D.L."/>
            <person name="Alikhan N.-F."/>
            <person name="Baker D."/>
            <person name="Gharbi K."/>
            <person name="Hall N."/>
            <person name="Watson M."/>
            <person name="Adriaenssens E.M."/>
            <person name="Foster-Nyarko E."/>
            <person name="Jarju S."/>
            <person name="Secka A."/>
            <person name="Antonio M."/>
            <person name="Oren A."/>
            <person name="Chaudhuri R."/>
            <person name="La Ragione R.M."/>
            <person name="Hildebrand F."/>
            <person name="Pallen M.J."/>
        </authorList>
    </citation>
    <scope>NUCLEOTIDE SEQUENCE [LARGE SCALE GENOMIC DNA]</scope>
    <source>
        <strain evidence="7 8">Sa4CUA7</strain>
    </source>
</reference>
<dbReference type="Gene3D" id="2.60.40.3440">
    <property type="match status" value="1"/>
</dbReference>
<feature type="compositionally biased region" description="Low complexity" evidence="4">
    <location>
        <begin position="1766"/>
        <end position="1776"/>
    </location>
</feature>
<dbReference type="PANTHER" id="PTHR13817:SF73">
    <property type="entry name" value="FIBRONECTIN TYPE-III DOMAIN-CONTAINING PROTEIN"/>
    <property type="match status" value="1"/>
</dbReference>
<dbReference type="InterPro" id="IPR036116">
    <property type="entry name" value="FN3_sf"/>
</dbReference>
<keyword evidence="8" id="KW-1185">Reference proteome</keyword>
<dbReference type="InterPro" id="IPR013783">
    <property type="entry name" value="Ig-like_fold"/>
</dbReference>
<dbReference type="NCBIfam" id="NF012211">
    <property type="entry name" value="tand_rpt_95"/>
    <property type="match status" value="1"/>
</dbReference>
<protein>
    <submittedName>
        <fullName evidence="7">Tandem-95 repeat protein</fullName>
    </submittedName>
</protein>
<evidence type="ECO:0000259" key="6">
    <source>
        <dbReference type="PROSITE" id="PS50853"/>
    </source>
</evidence>
<feature type="region of interest" description="Disordered" evidence="4">
    <location>
        <begin position="365"/>
        <end position="406"/>
    </location>
</feature>
<gene>
    <name evidence="7" type="ORF">H9651_11830</name>
</gene>
<keyword evidence="5" id="KW-0812">Transmembrane</keyword>
<dbReference type="SUPFAM" id="SSF49265">
    <property type="entry name" value="Fibronectin type III"/>
    <property type="match status" value="2"/>
</dbReference>
<name>A0ABR8S4E0_9MICO</name>
<dbReference type="PROSITE" id="PS50853">
    <property type="entry name" value="FN3"/>
    <property type="match status" value="3"/>
</dbReference>
<feature type="region of interest" description="Disordered" evidence="4">
    <location>
        <begin position="1913"/>
        <end position="1940"/>
    </location>
</feature>
<evidence type="ECO:0000313" key="8">
    <source>
        <dbReference type="Proteomes" id="UP000648352"/>
    </source>
</evidence>
<feature type="region of interest" description="Disordered" evidence="4">
    <location>
        <begin position="1534"/>
        <end position="1561"/>
    </location>
</feature>
<evidence type="ECO:0000256" key="5">
    <source>
        <dbReference type="SAM" id="Phobius"/>
    </source>
</evidence>
<evidence type="ECO:0000256" key="3">
    <source>
        <dbReference type="ARBA" id="ARBA00023326"/>
    </source>
</evidence>
<keyword evidence="2" id="KW-0378">Hydrolase</keyword>
<dbReference type="Pfam" id="PF17963">
    <property type="entry name" value="Big_9"/>
    <property type="match status" value="7"/>
</dbReference>
<feature type="domain" description="Fibronectin type-III" evidence="6">
    <location>
        <begin position="1653"/>
        <end position="1748"/>
    </location>
</feature>
<dbReference type="CDD" id="cd00063">
    <property type="entry name" value="FN3"/>
    <property type="match status" value="3"/>
</dbReference>
<keyword evidence="1" id="KW-0677">Repeat</keyword>
<feature type="compositionally biased region" description="Polar residues" evidence="4">
    <location>
        <begin position="1917"/>
        <end position="1929"/>
    </location>
</feature>
<keyword evidence="5" id="KW-0472">Membrane</keyword>
<keyword evidence="3" id="KW-0624">Polysaccharide degradation</keyword>
<feature type="transmembrane region" description="Helical" evidence="5">
    <location>
        <begin position="12"/>
        <end position="34"/>
    </location>
</feature>
<comment type="caution">
    <text evidence="7">The sequence shown here is derived from an EMBL/GenBank/DDBJ whole genome shotgun (WGS) entry which is preliminary data.</text>
</comment>
<evidence type="ECO:0000256" key="2">
    <source>
        <dbReference type="ARBA" id="ARBA00023295"/>
    </source>
</evidence>
<feature type="region of interest" description="Disordered" evidence="4">
    <location>
        <begin position="1750"/>
        <end position="1776"/>
    </location>
</feature>
<dbReference type="InterPro" id="IPR050964">
    <property type="entry name" value="Striated_Muscle_Regulatory"/>
</dbReference>
<keyword evidence="5" id="KW-1133">Transmembrane helix</keyword>
<organism evidence="7 8">
    <name type="scientific">Microbacterium pullorum</name>
    <dbReference type="NCBI Taxonomy" id="2762236"/>
    <lineage>
        <taxon>Bacteria</taxon>
        <taxon>Bacillati</taxon>
        <taxon>Actinomycetota</taxon>
        <taxon>Actinomycetes</taxon>
        <taxon>Micrococcales</taxon>
        <taxon>Microbacteriaceae</taxon>
        <taxon>Microbacterium</taxon>
    </lineage>
</organism>
<evidence type="ECO:0000256" key="4">
    <source>
        <dbReference type="SAM" id="MobiDB-lite"/>
    </source>
</evidence>
<dbReference type="EMBL" id="JACSQP010000007">
    <property type="protein sequence ID" value="MBD7958333.1"/>
    <property type="molecule type" value="Genomic_DNA"/>
</dbReference>
<dbReference type="Proteomes" id="UP000648352">
    <property type="component" value="Unassembled WGS sequence"/>
</dbReference>
<keyword evidence="3" id="KW-0119">Carbohydrate metabolism</keyword>
<proteinExistence type="predicted"/>
<feature type="domain" description="Fibronectin type-III" evidence="6">
    <location>
        <begin position="1555"/>
        <end position="1646"/>
    </location>
</feature>
<dbReference type="PANTHER" id="PTHR13817">
    <property type="entry name" value="TITIN"/>
    <property type="match status" value="1"/>
</dbReference>
<accession>A0ABR8S4E0</accession>
<evidence type="ECO:0000256" key="1">
    <source>
        <dbReference type="ARBA" id="ARBA00022737"/>
    </source>
</evidence>
<evidence type="ECO:0000313" key="7">
    <source>
        <dbReference type="EMBL" id="MBD7958333.1"/>
    </source>
</evidence>
<dbReference type="SMART" id="SM00060">
    <property type="entry name" value="FN3"/>
    <property type="match status" value="4"/>
</dbReference>
<sequence length="2027" mass="210075">MRSFAWLRARPRTLASASVVTVSAIAITTMAFLYEGFPTTDVELNDGSVWVTKQSSYLVGRFNEASEVLDAGLRTVSDEYDIVQDGRTVLVIDEVSSTLAPVDAATVATVGDIDIPAGATVGVGAATVSMLEPQDGTLWLTPASALAGFTPADDSAGEFGKGAVAATGTDGTVYVASPEQGTVTTVRLGQEGPESSSEPVDGLDDGDALSITVAGTTPVLLNKTDARLWVQGLGLRDLEGVADAVLQHPSPFTEHVSYATPTALVTVPLGDGPAVETAAGGNGAPTAPVSLKGCVYGAWGGSARFVRDCPQDRDDLTADIPGMAADADVVFRVNRDVVVLNDVVAGSAWTVTESLDLVDNWDDIVPPEGGDETEQTSTEVAPETSLPERTDVNHPPVAEDDDFGVRPGRTTVLPVLDNDNDADGDVLTAAAQGGVSLGELAPIYGGRALQVTVPEDATGTDTFSYEVNDGRPGGTDQANVTVEVRPWSVNEAPFQRKTPIVVVEQGGQITHDTLLDWVDPDGDDMFLRAAVADGDDEVDFTSGGEITFRAVGSLQGRRTVTVTVSDGTDDTTGTVEFDVRPVGTTKPITTPDHLVVRTNEKTSVSPLDNDVSPSGAPLRLARVTEVAGAEVVPDYNAGTFTFVSPTPGAYYVQYLATDGPQTVTGLVRIDVMTAADPDDPPIAVRDVALLPSGKDVRIDVLANDSDPAGGILVVQSVTVPPDSRISVAVIDHRYLLVTDQSGLAQSVTIEYQISNGRHSATGDVVVIPIPAPTQLRPPVAADDNVIVRAGDVITIPVLDNDYHPNGDALTVQPTLIDPLIDAADGEAFVSENTLRFRAGAEAKTVYATYEVADSLGQKDAGYVTIQIVDVDVENNQAPRPRDLTARVLSGTEVKIPVVLDGIDPDGDSVQLVGVASAPANGRVVEVGQNYLRYEAFGESTGTDEFTYTVQDRLGRTATAAVRIGIAPSTGTNQAPFAVKDVVLMRPDRTVAVPVTMNDSDPEGDKVILVADGLEVPEGIEAVVRGDRVVITSADEPGTKTLTYTIRDERGASAIGALVVTVDPDVPLQAPIARDDRVTIADVGDQPQVDVEVLLNDEDPDGVRDELTITTAEEDVRVRSGGIVRVPLTDTARIVRYDVTDDDGLSASAFIHVPGFADLRPSLGTTGGIEVTSGETVEIPLGDHVVVAGGGRAIITEAAKVSAIHADGGALVKDATTLVYTSADGYSGADAITFEVTDGTGPDDPEGRVATLTLPITVLPPDNLPPTLSGAAISVAPGETATTLDLRGLASDPNEEDVPSLAFRLVGGAPDGFSASVSDGVLSVSADASTPKGTTATIDVSVTDGESDPVTATMTATVTASTRPLAVTTDDIVPEAHQGVRQSIDVLANDQSPFPDEPLTVIDAQVEVGSVSAQPRVLPGGTVELTPADDFVGSLVVRYRVQDATEDPDRVVDGRIRLTVQGRPDVPGTPTVSSVQDRTVVLSWSSPSNNGAEITSYAVTSTRGDYTKTCASTTCTLDGLTNNVEYNFTVIATNRVGESDPSAPSATARPDARPDTPQPPQLVFGDRALDVSWTTPTTPGSPVESFDLEISPAPPSGATQKTGATGNALRWEGLENGTSYQVRVRAVNRAPEPSSWSSWSPSVIPAGPPAAPAAPTTQRLSPVGSQAQLQVSWAAPYANGDPVSTYSLRVHHGGTVVNTIPVAGGQTSQAVNVNASTTDYTFTVAASNKAGQGAFSAPSAPRRAFVAPGAPGAVSASPGDRSLSVSAAAGEGNGANPGELNYEYSLNGGGWSGNWASLEKGATIRGTIPGLANGSGYTVAIRAVNNLDGQNYPGPGSAGSNQVVPFGKPNAPGASAQRDGTAVVLGWSGPALNGRDVTVQISVNGGGWESVAGTGSRRVGNDYDQTHSIRVRAVDTEGQVSGENSAQASTAPRPAPQNGAQTVKGAYKSGCNVACYYLAVTTERDFPAGSYTYSCLANGRKFNDWDGPVHIAAGTTTQIQCWYGNAGHTVQVQLNGIPGASQAKPTTW</sequence>
<dbReference type="Pfam" id="PF00041">
    <property type="entry name" value="fn3"/>
    <property type="match status" value="3"/>
</dbReference>
<dbReference type="InterPro" id="IPR003961">
    <property type="entry name" value="FN3_dom"/>
</dbReference>
<feature type="domain" description="Fibronectin type-III" evidence="6">
    <location>
        <begin position="1465"/>
        <end position="1554"/>
    </location>
</feature>
<keyword evidence="2" id="KW-0326">Glycosidase</keyword>
<dbReference type="Gene3D" id="2.60.40.10">
    <property type="entry name" value="Immunoglobulins"/>
    <property type="match status" value="3"/>
</dbReference>